<dbReference type="SUPFAM" id="SSF48576">
    <property type="entry name" value="Terpenoid synthases"/>
    <property type="match status" value="1"/>
</dbReference>
<accession>T1AQ72</accession>
<organism evidence="1">
    <name type="scientific">mine drainage metagenome</name>
    <dbReference type="NCBI Taxonomy" id="410659"/>
    <lineage>
        <taxon>unclassified sequences</taxon>
        <taxon>metagenomes</taxon>
        <taxon>ecological metagenomes</taxon>
    </lineage>
</organism>
<dbReference type="Pfam" id="PF00348">
    <property type="entry name" value="polyprenyl_synt"/>
    <property type="match status" value="1"/>
</dbReference>
<dbReference type="AlphaFoldDB" id="T1AQ72"/>
<gene>
    <name evidence="1" type="ORF">B1B_08181</name>
</gene>
<dbReference type="EMBL" id="AUZY01005308">
    <property type="protein sequence ID" value="EQD59507.1"/>
    <property type="molecule type" value="Genomic_DNA"/>
</dbReference>
<dbReference type="InterPro" id="IPR008949">
    <property type="entry name" value="Isoprenoid_synthase_dom_sf"/>
</dbReference>
<dbReference type="GO" id="GO:0004659">
    <property type="term" value="F:prenyltransferase activity"/>
    <property type="evidence" value="ECO:0007669"/>
    <property type="project" value="InterPro"/>
</dbReference>
<protein>
    <submittedName>
        <fullName evidence="1">Geranylgeranyl pyrophosphate synthase</fullName>
    </submittedName>
</protein>
<sequence>DILGLFGEQADIGKSIKSDVNEGKKTLLMLKAIEMSRDGESAFIKQCLESGNVPDEDFYRLRKIVESSGSLDYSTKLIEKLTGKSREYLSAVKGDQKTKEILAWLSDYIIKRKN</sequence>
<dbReference type="GO" id="GO:0008299">
    <property type="term" value="P:isoprenoid biosynthetic process"/>
    <property type="evidence" value="ECO:0007669"/>
    <property type="project" value="InterPro"/>
</dbReference>
<name>T1AQ72_9ZZZZ</name>
<proteinExistence type="predicted"/>
<feature type="non-terminal residue" evidence="1">
    <location>
        <position position="1"/>
    </location>
</feature>
<comment type="caution">
    <text evidence="1">The sequence shown here is derived from an EMBL/GenBank/DDBJ whole genome shotgun (WGS) entry which is preliminary data.</text>
</comment>
<dbReference type="InterPro" id="IPR000092">
    <property type="entry name" value="Polyprenyl_synt"/>
</dbReference>
<reference evidence="1" key="1">
    <citation type="submission" date="2013-08" db="EMBL/GenBank/DDBJ databases">
        <authorList>
            <person name="Mendez C."/>
            <person name="Richter M."/>
            <person name="Ferrer M."/>
            <person name="Sanchez J."/>
        </authorList>
    </citation>
    <scope>NUCLEOTIDE SEQUENCE</scope>
</reference>
<reference evidence="1" key="2">
    <citation type="journal article" date="2014" name="ISME J.">
        <title>Microbial stratification in low pH oxic and suboxic macroscopic growths along an acid mine drainage.</title>
        <authorList>
            <person name="Mendez-Garcia C."/>
            <person name="Mesa V."/>
            <person name="Sprenger R.R."/>
            <person name="Richter M."/>
            <person name="Diez M.S."/>
            <person name="Solano J."/>
            <person name="Bargiela R."/>
            <person name="Golyshina O.V."/>
            <person name="Manteca A."/>
            <person name="Ramos J.L."/>
            <person name="Gallego J.R."/>
            <person name="Llorente I."/>
            <person name="Martins Dos Santos V.A."/>
            <person name="Jensen O.N."/>
            <person name="Pelaez A.I."/>
            <person name="Sanchez J."/>
            <person name="Ferrer M."/>
        </authorList>
    </citation>
    <scope>NUCLEOTIDE SEQUENCE</scope>
</reference>
<dbReference type="Gene3D" id="1.10.600.10">
    <property type="entry name" value="Farnesyl Diphosphate Synthase"/>
    <property type="match status" value="1"/>
</dbReference>
<evidence type="ECO:0000313" key="1">
    <source>
        <dbReference type="EMBL" id="EQD59507.1"/>
    </source>
</evidence>